<accession>A0ABV4DCK4</accession>
<evidence type="ECO:0000313" key="1">
    <source>
        <dbReference type="EMBL" id="MEY8538302.1"/>
    </source>
</evidence>
<evidence type="ECO:0000313" key="2">
    <source>
        <dbReference type="Proteomes" id="UP001565242"/>
    </source>
</evidence>
<evidence type="ECO:0008006" key="3">
    <source>
        <dbReference type="Google" id="ProtNLM"/>
    </source>
</evidence>
<proteinExistence type="predicted"/>
<name>A0ABV4DCK4_9LACT</name>
<reference evidence="1 2" key="1">
    <citation type="submission" date="2024-03" db="EMBL/GenBank/DDBJ databases">
        <title>Mouse gut bacterial collection (mGBC) of GemPharmatech.</title>
        <authorList>
            <person name="He Y."/>
            <person name="Dong L."/>
            <person name="Wu D."/>
            <person name="Gao X."/>
            <person name="Lin Z."/>
        </authorList>
    </citation>
    <scope>NUCLEOTIDE SEQUENCE [LARGE SCALE GENOMIC DNA]</scope>
    <source>
        <strain evidence="1 2">20-218</strain>
    </source>
</reference>
<dbReference type="RefSeq" id="WP_369918507.1">
    <property type="nucleotide sequence ID" value="NZ_JBCLSQ010000017.1"/>
</dbReference>
<gene>
    <name evidence="1" type="ORF">AALM99_07590</name>
</gene>
<sequence length="56" mass="6700">MYKNMIILVENENLTLEDIKNKFFSESLDYISSSVEEIKKEMEWIRGVGYDSRISY</sequence>
<dbReference type="Proteomes" id="UP001565242">
    <property type="component" value="Unassembled WGS sequence"/>
</dbReference>
<keyword evidence="2" id="KW-1185">Reference proteome</keyword>
<organism evidence="1 2">
    <name type="scientific">Lactococcus muris</name>
    <dbReference type="NCBI Taxonomy" id="2941330"/>
    <lineage>
        <taxon>Bacteria</taxon>
        <taxon>Bacillati</taxon>
        <taxon>Bacillota</taxon>
        <taxon>Bacilli</taxon>
        <taxon>Lactobacillales</taxon>
        <taxon>Streptococcaceae</taxon>
        <taxon>Lactococcus</taxon>
    </lineage>
</organism>
<dbReference type="EMBL" id="JBCLSQ010000017">
    <property type="protein sequence ID" value="MEY8538302.1"/>
    <property type="molecule type" value="Genomic_DNA"/>
</dbReference>
<comment type="caution">
    <text evidence="1">The sequence shown here is derived from an EMBL/GenBank/DDBJ whole genome shotgun (WGS) entry which is preliminary data.</text>
</comment>
<protein>
    <recommendedName>
        <fullName evidence="3">Phage protein</fullName>
    </recommendedName>
</protein>